<dbReference type="Proteomes" id="UP000275394">
    <property type="component" value="Unassembled WGS sequence"/>
</dbReference>
<dbReference type="AlphaFoldDB" id="A0A3N2DQB5"/>
<evidence type="ECO:0000313" key="2">
    <source>
        <dbReference type="Proteomes" id="UP000275394"/>
    </source>
</evidence>
<protein>
    <submittedName>
        <fullName evidence="1">Uncharacterized protein</fullName>
    </submittedName>
</protein>
<gene>
    <name evidence="1" type="ORF">EDC56_2321</name>
</gene>
<name>A0A3N2DQB5_9GAMM</name>
<keyword evidence="2" id="KW-1185">Reference proteome</keyword>
<reference evidence="1 2" key="1">
    <citation type="submission" date="2018-11" db="EMBL/GenBank/DDBJ databases">
        <title>Genomic Encyclopedia of Type Strains, Phase IV (KMG-IV): sequencing the most valuable type-strain genomes for metagenomic binning, comparative biology and taxonomic classification.</title>
        <authorList>
            <person name="Goeker M."/>
        </authorList>
    </citation>
    <scope>NUCLEOTIDE SEQUENCE [LARGE SCALE GENOMIC DNA]</scope>
    <source>
        <strain evidence="1 2">DSM 100316</strain>
    </source>
</reference>
<dbReference type="EMBL" id="RKHR01000004">
    <property type="protein sequence ID" value="ROS01872.1"/>
    <property type="molecule type" value="Genomic_DNA"/>
</dbReference>
<comment type="caution">
    <text evidence="1">The sequence shown here is derived from an EMBL/GenBank/DDBJ whole genome shotgun (WGS) entry which is preliminary data.</text>
</comment>
<accession>A0A3N2DQB5</accession>
<sequence length="60" mass="6784">MLRSIVCIGVCMSPLQLAYKRFKALAIFHDDIYEALSVMGFQHGVKLCYSMAKFNVPLSQ</sequence>
<evidence type="ECO:0000313" key="1">
    <source>
        <dbReference type="EMBL" id="ROS01872.1"/>
    </source>
</evidence>
<proteinExistence type="predicted"/>
<organism evidence="1 2">
    <name type="scientific">Sinobacterium caligoides</name>
    <dbReference type="NCBI Taxonomy" id="933926"/>
    <lineage>
        <taxon>Bacteria</taxon>
        <taxon>Pseudomonadati</taxon>
        <taxon>Pseudomonadota</taxon>
        <taxon>Gammaproteobacteria</taxon>
        <taxon>Cellvibrionales</taxon>
        <taxon>Spongiibacteraceae</taxon>
        <taxon>Sinobacterium</taxon>
    </lineage>
</organism>